<protein>
    <submittedName>
        <fullName evidence="7">C-terminal binding protein</fullName>
    </submittedName>
</protein>
<dbReference type="Proteomes" id="UP001333102">
    <property type="component" value="Chromosome"/>
</dbReference>
<evidence type="ECO:0000256" key="4">
    <source>
        <dbReference type="RuleBase" id="RU003719"/>
    </source>
</evidence>
<evidence type="ECO:0000259" key="5">
    <source>
        <dbReference type="Pfam" id="PF00389"/>
    </source>
</evidence>
<feature type="domain" description="D-isomer specific 2-hydroxyacid dehydrogenase catalytic" evidence="5">
    <location>
        <begin position="28"/>
        <end position="316"/>
    </location>
</feature>
<feature type="domain" description="D-isomer specific 2-hydroxyacid dehydrogenase NAD-binding" evidence="6">
    <location>
        <begin position="108"/>
        <end position="284"/>
    </location>
</feature>
<evidence type="ECO:0000256" key="1">
    <source>
        <dbReference type="ARBA" id="ARBA00005854"/>
    </source>
</evidence>
<evidence type="ECO:0000256" key="3">
    <source>
        <dbReference type="ARBA" id="ARBA00023027"/>
    </source>
</evidence>
<dbReference type="SUPFAM" id="SSF52283">
    <property type="entry name" value="Formate/glycerate dehydrogenase catalytic domain-like"/>
    <property type="match status" value="1"/>
</dbReference>
<dbReference type="InterPro" id="IPR036291">
    <property type="entry name" value="NAD(P)-bd_dom_sf"/>
</dbReference>
<evidence type="ECO:0000259" key="6">
    <source>
        <dbReference type="Pfam" id="PF02826"/>
    </source>
</evidence>
<accession>A0ABZ1BQD7</accession>
<gene>
    <name evidence="7" type="ORF">VLY81_02220</name>
</gene>
<dbReference type="InterPro" id="IPR006140">
    <property type="entry name" value="D-isomer_DH_NAD-bd"/>
</dbReference>
<name>A0ABZ1BQD7_9FIRM</name>
<keyword evidence="2 4" id="KW-0560">Oxidoreductase</keyword>
<dbReference type="EMBL" id="CP141614">
    <property type="protein sequence ID" value="WRP15012.1"/>
    <property type="molecule type" value="Genomic_DNA"/>
</dbReference>
<dbReference type="Gene3D" id="3.40.50.720">
    <property type="entry name" value="NAD(P)-binding Rossmann-like Domain"/>
    <property type="match status" value="2"/>
</dbReference>
<dbReference type="Pfam" id="PF02826">
    <property type="entry name" value="2-Hacid_dh_C"/>
    <property type="match status" value="1"/>
</dbReference>
<evidence type="ECO:0000313" key="8">
    <source>
        <dbReference type="Proteomes" id="UP001333102"/>
    </source>
</evidence>
<evidence type="ECO:0000313" key="7">
    <source>
        <dbReference type="EMBL" id="WRP15012.1"/>
    </source>
</evidence>
<keyword evidence="3" id="KW-0520">NAD</keyword>
<proteinExistence type="inferred from homology"/>
<dbReference type="SUPFAM" id="SSF51735">
    <property type="entry name" value="NAD(P)-binding Rossmann-fold domains"/>
    <property type="match status" value="1"/>
</dbReference>
<dbReference type="InterPro" id="IPR050418">
    <property type="entry name" value="D-iso_2-hydroxyacid_DH_PdxB"/>
</dbReference>
<dbReference type="PANTHER" id="PTHR43761">
    <property type="entry name" value="D-ISOMER SPECIFIC 2-HYDROXYACID DEHYDROGENASE FAMILY PROTEIN (AFU_ORTHOLOGUE AFUA_1G13630)"/>
    <property type="match status" value="1"/>
</dbReference>
<dbReference type="CDD" id="cd05299">
    <property type="entry name" value="CtBP_dh"/>
    <property type="match status" value="1"/>
</dbReference>
<organism evidence="7 8">
    <name type="scientific">Geochorda subterranea</name>
    <dbReference type="NCBI Taxonomy" id="3109564"/>
    <lineage>
        <taxon>Bacteria</taxon>
        <taxon>Bacillati</taxon>
        <taxon>Bacillota</taxon>
        <taxon>Limnochordia</taxon>
        <taxon>Limnochordales</taxon>
        <taxon>Geochordaceae</taxon>
        <taxon>Geochorda</taxon>
    </lineage>
</organism>
<dbReference type="PROSITE" id="PS00670">
    <property type="entry name" value="D_2_HYDROXYACID_DH_2"/>
    <property type="match status" value="1"/>
</dbReference>
<evidence type="ECO:0000256" key="2">
    <source>
        <dbReference type="ARBA" id="ARBA00023002"/>
    </source>
</evidence>
<dbReference type="RefSeq" id="WP_324669401.1">
    <property type="nucleotide sequence ID" value="NZ_CP141614.1"/>
</dbReference>
<dbReference type="PANTHER" id="PTHR43761:SF1">
    <property type="entry name" value="D-ISOMER SPECIFIC 2-HYDROXYACID DEHYDROGENASE CATALYTIC DOMAIN-CONTAINING PROTEIN-RELATED"/>
    <property type="match status" value="1"/>
</dbReference>
<reference evidence="8" key="1">
    <citation type="submission" date="2023-12" db="EMBL/GenBank/DDBJ databases">
        <title>Novel isolates from deep terrestrial aquifers shed light on the physiology and ecology of the class Limnochordia.</title>
        <authorList>
            <person name="Karnachuk O.V."/>
            <person name="Lukina A.P."/>
            <person name="Avakyan M.R."/>
            <person name="Kadnikov V."/>
            <person name="Begmatov S."/>
            <person name="Beletsky A.V."/>
            <person name="Mardanov A.V."/>
            <person name="Ravin N.V."/>
        </authorList>
    </citation>
    <scope>NUCLEOTIDE SEQUENCE [LARGE SCALE GENOMIC DNA]</scope>
    <source>
        <strain evidence="8">LN</strain>
    </source>
</reference>
<comment type="similarity">
    <text evidence="1 4">Belongs to the D-isomer specific 2-hydroxyacid dehydrogenase family.</text>
</comment>
<dbReference type="PROSITE" id="PS00671">
    <property type="entry name" value="D_2_HYDROXYACID_DH_3"/>
    <property type="match status" value="1"/>
</dbReference>
<sequence>MGWKVLFTDHVFPSIEPVQDELDRIGAELVVAAGDREAVARAAADADAVLNTYFPLDAELIERMGRCRIIARLGIGVDNVDVATAERRGIWVTNVPDYCIDEVADHTLALVLALLRKLTVLDALTRAGRWTFEPARPIPRLANLVLGLVGFGQIGRRVCQKSKAFGLHVLAYDPYVNPFAIREAGAAPADLDSLLASSDVVSIHVPLTAQTRHLLDRERIARMKPGAYLVNTSRGGIVDEAALREALDRGHLAGAALDVLEHEGAHWESPVRGHERVILTPHVAFYSEASVEELQRKAARQVVAVLSGAAPQHPVNRPAMAG</sequence>
<dbReference type="InterPro" id="IPR029753">
    <property type="entry name" value="D-isomer_DH_CS"/>
</dbReference>
<keyword evidence="8" id="KW-1185">Reference proteome</keyword>
<dbReference type="Pfam" id="PF00389">
    <property type="entry name" value="2-Hacid_dh"/>
    <property type="match status" value="1"/>
</dbReference>
<dbReference type="InterPro" id="IPR043322">
    <property type="entry name" value="CtBP"/>
</dbReference>
<dbReference type="InterPro" id="IPR006139">
    <property type="entry name" value="D-isomer_2_OHA_DH_cat_dom"/>
</dbReference>